<dbReference type="Proteomes" id="UP001558613">
    <property type="component" value="Unassembled WGS sequence"/>
</dbReference>
<feature type="compositionally biased region" description="Basic and acidic residues" evidence="1">
    <location>
        <begin position="86"/>
        <end position="104"/>
    </location>
</feature>
<evidence type="ECO:0000313" key="2">
    <source>
        <dbReference type="EMBL" id="KAL1249512.1"/>
    </source>
</evidence>
<name>A0ABR3L9E0_9TELE</name>
<evidence type="ECO:0000313" key="3">
    <source>
        <dbReference type="Proteomes" id="UP001558613"/>
    </source>
</evidence>
<comment type="caution">
    <text evidence="2">The sequence shown here is derived from an EMBL/GenBank/DDBJ whole genome shotgun (WGS) entry which is preliminary data.</text>
</comment>
<gene>
    <name evidence="2" type="ORF">QQF64_020517</name>
</gene>
<feature type="region of interest" description="Disordered" evidence="1">
    <location>
        <begin position="85"/>
        <end position="104"/>
    </location>
</feature>
<organism evidence="2 3">
    <name type="scientific">Cirrhinus molitorella</name>
    <name type="common">mud carp</name>
    <dbReference type="NCBI Taxonomy" id="172907"/>
    <lineage>
        <taxon>Eukaryota</taxon>
        <taxon>Metazoa</taxon>
        <taxon>Chordata</taxon>
        <taxon>Craniata</taxon>
        <taxon>Vertebrata</taxon>
        <taxon>Euteleostomi</taxon>
        <taxon>Actinopterygii</taxon>
        <taxon>Neopterygii</taxon>
        <taxon>Teleostei</taxon>
        <taxon>Ostariophysi</taxon>
        <taxon>Cypriniformes</taxon>
        <taxon>Cyprinidae</taxon>
        <taxon>Labeoninae</taxon>
        <taxon>Labeonini</taxon>
        <taxon>Cirrhinus</taxon>
    </lineage>
</organism>
<accession>A0ABR3L9E0</accession>
<proteinExistence type="predicted"/>
<sequence>MVFILEVLYGCFDLSFQIHFLSLPLSTEEVISAQQEAITLHISPSTHQTDSITMIIHQSLLYQRIKSEDGQQRLQLVAPKAVPRPSNERYRASTAGLRRDIMDD</sequence>
<protein>
    <submittedName>
        <fullName evidence="2">Uncharacterized protein</fullName>
    </submittedName>
</protein>
<dbReference type="EMBL" id="JAYMGO010000023">
    <property type="protein sequence ID" value="KAL1249512.1"/>
    <property type="molecule type" value="Genomic_DNA"/>
</dbReference>
<evidence type="ECO:0000256" key="1">
    <source>
        <dbReference type="SAM" id="MobiDB-lite"/>
    </source>
</evidence>
<keyword evidence="3" id="KW-1185">Reference proteome</keyword>
<reference evidence="2 3" key="1">
    <citation type="submission" date="2023-09" db="EMBL/GenBank/DDBJ databases">
        <authorList>
            <person name="Wang M."/>
        </authorList>
    </citation>
    <scope>NUCLEOTIDE SEQUENCE [LARGE SCALE GENOMIC DNA]</scope>
    <source>
        <strain evidence="2">GT-2023</strain>
        <tissue evidence="2">Liver</tissue>
    </source>
</reference>